<protein>
    <submittedName>
        <fullName evidence="1">17629_t:CDS:1</fullName>
    </submittedName>
</protein>
<organism evidence="1 2">
    <name type="scientific">Acaulospora colombiana</name>
    <dbReference type="NCBI Taxonomy" id="27376"/>
    <lineage>
        <taxon>Eukaryota</taxon>
        <taxon>Fungi</taxon>
        <taxon>Fungi incertae sedis</taxon>
        <taxon>Mucoromycota</taxon>
        <taxon>Glomeromycotina</taxon>
        <taxon>Glomeromycetes</taxon>
        <taxon>Diversisporales</taxon>
        <taxon>Acaulosporaceae</taxon>
        <taxon>Acaulospora</taxon>
    </lineage>
</organism>
<keyword evidence="2" id="KW-1185">Reference proteome</keyword>
<name>A0ACA9N837_9GLOM</name>
<evidence type="ECO:0000313" key="2">
    <source>
        <dbReference type="Proteomes" id="UP000789525"/>
    </source>
</evidence>
<gene>
    <name evidence="1" type="ORF">ACOLOM_LOCUS7816</name>
</gene>
<dbReference type="EMBL" id="CAJVPT010018770">
    <property type="protein sequence ID" value="CAG8636795.1"/>
    <property type="molecule type" value="Genomic_DNA"/>
</dbReference>
<proteinExistence type="predicted"/>
<sequence>MSNWILLARTQALLATAVLVTKSSIEFSIQKLCVPVALPVVPQLWVSPSSLALLHPDTSATHFELTWGCY</sequence>
<comment type="caution">
    <text evidence="1">The sequence shown here is derived from an EMBL/GenBank/DDBJ whole genome shotgun (WGS) entry which is preliminary data.</text>
</comment>
<dbReference type="Proteomes" id="UP000789525">
    <property type="component" value="Unassembled WGS sequence"/>
</dbReference>
<reference evidence="1" key="1">
    <citation type="submission" date="2021-06" db="EMBL/GenBank/DDBJ databases">
        <authorList>
            <person name="Kallberg Y."/>
            <person name="Tangrot J."/>
            <person name="Rosling A."/>
        </authorList>
    </citation>
    <scope>NUCLEOTIDE SEQUENCE</scope>
    <source>
        <strain evidence="1">CL356</strain>
    </source>
</reference>
<accession>A0ACA9N837</accession>
<feature type="non-terminal residue" evidence="1">
    <location>
        <position position="70"/>
    </location>
</feature>
<evidence type="ECO:0000313" key="1">
    <source>
        <dbReference type="EMBL" id="CAG8636795.1"/>
    </source>
</evidence>